<name>A0ABZ2TBP8_9RHOB</name>
<evidence type="ECO:0000313" key="2">
    <source>
        <dbReference type="EMBL" id="WYK17107.1"/>
    </source>
</evidence>
<dbReference type="SUPFAM" id="SSF53474">
    <property type="entry name" value="alpha/beta-Hydrolases"/>
    <property type="match status" value="1"/>
</dbReference>
<keyword evidence="1" id="KW-0732">Signal</keyword>
<feature type="signal peptide" evidence="1">
    <location>
        <begin position="1"/>
        <end position="19"/>
    </location>
</feature>
<dbReference type="Proteomes" id="UP001281305">
    <property type="component" value="Chromosome"/>
</dbReference>
<dbReference type="PROSITE" id="PS51257">
    <property type="entry name" value="PROKAR_LIPOPROTEIN"/>
    <property type="match status" value="1"/>
</dbReference>
<dbReference type="PANTHER" id="PTHR36513:SF1">
    <property type="entry name" value="TRANSMEMBRANE PROTEIN"/>
    <property type="match status" value="1"/>
</dbReference>
<keyword evidence="2" id="KW-0378">Hydrolase</keyword>
<evidence type="ECO:0000313" key="3">
    <source>
        <dbReference type="Proteomes" id="UP001281305"/>
    </source>
</evidence>
<evidence type="ECO:0000256" key="1">
    <source>
        <dbReference type="SAM" id="SignalP"/>
    </source>
</evidence>
<dbReference type="PANTHER" id="PTHR36513">
    <property type="entry name" value="ABC TRANSMEMBRANE TYPE-1 DOMAIN-CONTAINING PROTEIN"/>
    <property type="match status" value="1"/>
</dbReference>
<dbReference type="InterPro" id="IPR010297">
    <property type="entry name" value="DUF900_hydrolase"/>
</dbReference>
<sequence length="438" mass="47700">MSLRSTVAILLLIVLAACAGRNTTGLLSPTPNLYTFETGEAYPEAGVPIRFRTTTTEILYMTDRNPVVDEFGAVVSYGERRDDSMAFGASWVEYGGLGSWGELIERTQASGPGAMTRLAPVGLTELARLPQTPLPYQSGGGRLQATADANAAYAARSATIREEVAARMRASGVDRVLLYVHGFNNEFNDGVGTLASIWHYAGRRSLPVLFSWPAGNDGPLAYFRDIESGEFSVFHLKEFMRILADVPEVKRIDIVAHSRGSAVMTDALRELMLESRGGGRDPRQDLKTGVLVLAAADLDIGVTRQRLVAERFADGFEQINIYTNPNDGALRLSRIIGNVTRLGSVDPDKLSERELADLEGTGNVNIVIVDGGSVRLGHAYFRENPAVLSDIVLALRTRAMPGTQFRPLDPVAGNIWSLHQNYPAEVLPEMLDLPLVDR</sequence>
<dbReference type="EMBL" id="CP146606">
    <property type="protein sequence ID" value="WYK17107.1"/>
    <property type="molecule type" value="Genomic_DNA"/>
</dbReference>
<dbReference type="RefSeq" id="WP_317057182.1">
    <property type="nucleotide sequence ID" value="NZ_CP146606.1"/>
</dbReference>
<keyword evidence="3" id="KW-1185">Reference proteome</keyword>
<proteinExistence type="predicted"/>
<gene>
    <name evidence="2" type="ORF">RZS32_011810</name>
</gene>
<feature type="chain" id="PRO_5046646010" evidence="1">
    <location>
        <begin position="20"/>
        <end position="438"/>
    </location>
</feature>
<organism evidence="2 3">
    <name type="scientific">Roseovarius rhodophyticola</name>
    <dbReference type="NCBI Taxonomy" id="3080827"/>
    <lineage>
        <taxon>Bacteria</taxon>
        <taxon>Pseudomonadati</taxon>
        <taxon>Pseudomonadota</taxon>
        <taxon>Alphaproteobacteria</taxon>
        <taxon>Rhodobacterales</taxon>
        <taxon>Roseobacteraceae</taxon>
        <taxon>Roseovarius</taxon>
    </lineage>
</organism>
<protein>
    <submittedName>
        <fullName evidence="2">Alpha/beta hydrolase</fullName>
    </submittedName>
</protein>
<accession>A0ABZ2TBP8</accession>
<reference evidence="2 3" key="1">
    <citation type="submission" date="2024-02" db="EMBL/GenBank/DDBJ databases">
        <title>Roseovarius strain W115 nov., isolated from a marine algae.</title>
        <authorList>
            <person name="Lee M.W."/>
            <person name="Lee J.K."/>
            <person name="Kim J.M."/>
            <person name="Choi D.G."/>
            <person name="Baek J.H."/>
            <person name="Bayburt H."/>
            <person name="Jung J.J."/>
            <person name="Han D.M."/>
            <person name="Jeon C.O."/>
        </authorList>
    </citation>
    <scope>NUCLEOTIDE SEQUENCE [LARGE SCALE GENOMIC DNA]</scope>
    <source>
        <strain evidence="2 3">W115</strain>
    </source>
</reference>
<dbReference type="Pfam" id="PF05990">
    <property type="entry name" value="DUF900"/>
    <property type="match status" value="1"/>
</dbReference>
<dbReference type="GO" id="GO:0016787">
    <property type="term" value="F:hydrolase activity"/>
    <property type="evidence" value="ECO:0007669"/>
    <property type="project" value="UniProtKB-KW"/>
</dbReference>
<dbReference type="InterPro" id="IPR029058">
    <property type="entry name" value="AB_hydrolase_fold"/>
</dbReference>